<evidence type="ECO:0000256" key="1">
    <source>
        <dbReference type="ARBA" id="ARBA00022448"/>
    </source>
</evidence>
<evidence type="ECO:0000256" key="2">
    <source>
        <dbReference type="ARBA" id="ARBA00022741"/>
    </source>
</evidence>
<evidence type="ECO:0000259" key="4">
    <source>
        <dbReference type="PROSITE" id="PS50893"/>
    </source>
</evidence>
<dbReference type="SUPFAM" id="SSF52540">
    <property type="entry name" value="P-loop containing nucleoside triphosphate hydrolases"/>
    <property type="match status" value="1"/>
</dbReference>
<proteinExistence type="predicted"/>
<dbReference type="Gene3D" id="3.40.50.300">
    <property type="entry name" value="P-loop containing nucleotide triphosphate hydrolases"/>
    <property type="match status" value="1"/>
</dbReference>
<dbReference type="EMBL" id="JABBCP010000007">
    <property type="protein sequence ID" value="NMF56370.1"/>
    <property type="molecule type" value="Genomic_DNA"/>
</dbReference>
<dbReference type="PIRSF" id="PIRSF039085">
    <property type="entry name" value="ABC_ATPase_HisP"/>
    <property type="match status" value="1"/>
</dbReference>
<sequence>MTDSNRCAAPVFSMEHVSKSFGKTCVLRDISLSVRPGEAVAIIGPSGGGKSTLLRCATTLETIDAGSLRYGDLTVASSDGGAVTYAKGADLRAAKSRFGLVFQGYNLFPHMTVMRNICDAPIAVQKRSRSEVEAQARALIAKMGLEGCENKVPCQLSGGQQQRASIARALCLNPDILFFDEPTSALDPELTGEVLKVIRQLADEDTTMIIVTHEMAFARDVADRVVFMDGGLIVEEGSPAQVLGSPQHERTRAFLSRYSG</sequence>
<organism evidence="5 6">
    <name type="scientific">Collinsella acetigenes</name>
    <dbReference type="NCBI Taxonomy" id="2713419"/>
    <lineage>
        <taxon>Bacteria</taxon>
        <taxon>Bacillati</taxon>
        <taxon>Actinomycetota</taxon>
        <taxon>Coriobacteriia</taxon>
        <taxon>Coriobacteriales</taxon>
        <taxon>Coriobacteriaceae</taxon>
        <taxon>Collinsella</taxon>
    </lineage>
</organism>
<dbReference type="InterPro" id="IPR030679">
    <property type="entry name" value="ABC_ATPase_HisP-typ"/>
</dbReference>
<accession>A0A7X9UDD1</accession>
<dbReference type="InterPro" id="IPR003593">
    <property type="entry name" value="AAA+_ATPase"/>
</dbReference>
<gene>
    <name evidence="5" type="ORF">HF320_08555</name>
</gene>
<dbReference type="GO" id="GO:0015424">
    <property type="term" value="F:ABC-type amino acid transporter activity"/>
    <property type="evidence" value="ECO:0007669"/>
    <property type="project" value="InterPro"/>
</dbReference>
<evidence type="ECO:0000313" key="6">
    <source>
        <dbReference type="Proteomes" id="UP000546970"/>
    </source>
</evidence>
<dbReference type="PROSITE" id="PS50893">
    <property type="entry name" value="ABC_TRANSPORTER_2"/>
    <property type="match status" value="1"/>
</dbReference>
<dbReference type="PANTHER" id="PTHR43166">
    <property type="entry name" value="AMINO ACID IMPORT ATP-BINDING PROTEIN"/>
    <property type="match status" value="1"/>
</dbReference>
<dbReference type="AlphaFoldDB" id="A0A7X9UDD1"/>
<evidence type="ECO:0000313" key="5">
    <source>
        <dbReference type="EMBL" id="NMF56370.1"/>
    </source>
</evidence>
<keyword evidence="3 5" id="KW-0067">ATP-binding</keyword>
<reference evidence="5 6" key="1">
    <citation type="submission" date="2020-04" db="EMBL/GenBank/DDBJ databases">
        <title>Collinsella sp. KGMB02528 nov., an anaerobic actinobacterium isolated from human feces.</title>
        <authorList>
            <person name="Han K.-I."/>
            <person name="Eom M.K."/>
            <person name="Kim J.-S."/>
            <person name="Lee K.C."/>
            <person name="Suh M.K."/>
            <person name="Park S.-H."/>
            <person name="Lee J.H."/>
            <person name="Kang S.W."/>
            <person name="Park J.-E."/>
            <person name="Oh B.S."/>
            <person name="Yu S.Y."/>
            <person name="Choi S.-H."/>
            <person name="Lee D.H."/>
            <person name="Yoon H."/>
            <person name="Kim B.-Y."/>
            <person name="Lee J.H."/>
            <person name="Lee J.-S."/>
        </authorList>
    </citation>
    <scope>NUCLEOTIDE SEQUENCE [LARGE SCALE GENOMIC DNA]</scope>
    <source>
        <strain evidence="5 6">KGMB02528</strain>
    </source>
</reference>
<dbReference type="Pfam" id="PF00005">
    <property type="entry name" value="ABC_tran"/>
    <property type="match status" value="1"/>
</dbReference>
<protein>
    <submittedName>
        <fullName evidence="5">Amino acid ABC transporter ATP-binding protein</fullName>
    </submittedName>
</protein>
<keyword evidence="6" id="KW-1185">Reference proteome</keyword>
<dbReference type="SMART" id="SM00382">
    <property type="entry name" value="AAA"/>
    <property type="match status" value="1"/>
</dbReference>
<keyword evidence="1" id="KW-0813">Transport</keyword>
<comment type="caution">
    <text evidence="5">The sequence shown here is derived from an EMBL/GenBank/DDBJ whole genome shotgun (WGS) entry which is preliminary data.</text>
</comment>
<dbReference type="Proteomes" id="UP000546970">
    <property type="component" value="Unassembled WGS sequence"/>
</dbReference>
<dbReference type="InterPro" id="IPR003439">
    <property type="entry name" value="ABC_transporter-like_ATP-bd"/>
</dbReference>
<dbReference type="PANTHER" id="PTHR43166:SF38">
    <property type="entry name" value="L-CYSTINE TRANSPORT SYSTEM ATP-BINDING PROTEIN TCYN"/>
    <property type="match status" value="1"/>
</dbReference>
<dbReference type="PROSITE" id="PS00211">
    <property type="entry name" value="ABC_TRANSPORTER_1"/>
    <property type="match status" value="1"/>
</dbReference>
<dbReference type="GO" id="GO:0016887">
    <property type="term" value="F:ATP hydrolysis activity"/>
    <property type="evidence" value="ECO:0007669"/>
    <property type="project" value="InterPro"/>
</dbReference>
<feature type="domain" description="ABC transporter" evidence="4">
    <location>
        <begin position="12"/>
        <end position="255"/>
    </location>
</feature>
<dbReference type="InterPro" id="IPR017871">
    <property type="entry name" value="ABC_transporter-like_CS"/>
</dbReference>
<keyword evidence="2" id="KW-0547">Nucleotide-binding</keyword>
<dbReference type="GO" id="GO:0005524">
    <property type="term" value="F:ATP binding"/>
    <property type="evidence" value="ECO:0007669"/>
    <property type="project" value="UniProtKB-KW"/>
</dbReference>
<dbReference type="InterPro" id="IPR050086">
    <property type="entry name" value="MetN_ABC_transporter-like"/>
</dbReference>
<dbReference type="RefSeq" id="WP_169277910.1">
    <property type="nucleotide sequence ID" value="NZ_JABBCP010000007.1"/>
</dbReference>
<dbReference type="InterPro" id="IPR027417">
    <property type="entry name" value="P-loop_NTPase"/>
</dbReference>
<name>A0A7X9UDD1_9ACTN</name>
<evidence type="ECO:0000256" key="3">
    <source>
        <dbReference type="ARBA" id="ARBA00022840"/>
    </source>
</evidence>